<sequence>MLQFDRNWRFDSPGTADADFAEVILGSIILPISGDIPPQNIIEIFKRNFSRLSGNQPSRSSTLDWAISDLRRLLVDLAEKNTALFCEAIYESIEQLKNFEQVRVDVPDWDYINRYLVKCGMTIEPPNLILSDEYLPIRVEKPVTLSDTANALIDKHLNESEIIVARGIMWLLYQPFLVIRNY</sequence>
<dbReference type="PATRIC" id="fig|582.24.peg.6093"/>
<dbReference type="EMBL" id="JZSH01000345">
    <property type="protein sequence ID" value="KJF76340.1"/>
    <property type="molecule type" value="Genomic_DNA"/>
</dbReference>
<proteinExistence type="predicted"/>
<name>A0A0D8L346_MORMO</name>
<accession>A0A0D8L346</accession>
<dbReference type="Proteomes" id="UP000032582">
    <property type="component" value="Unassembled WGS sequence"/>
</dbReference>
<gene>
    <name evidence="1" type="ORF">UA45_19100</name>
</gene>
<evidence type="ECO:0000313" key="1">
    <source>
        <dbReference type="EMBL" id="KJF76340.1"/>
    </source>
</evidence>
<dbReference type="AlphaFoldDB" id="A0A0D8L346"/>
<protein>
    <submittedName>
        <fullName evidence="1">Uncharacterized protein</fullName>
    </submittedName>
</protein>
<comment type="caution">
    <text evidence="1">The sequence shown here is derived from an EMBL/GenBank/DDBJ whole genome shotgun (WGS) entry which is preliminary data.</text>
</comment>
<organism evidence="1 2">
    <name type="scientific">Morganella morganii</name>
    <name type="common">Proteus morganii</name>
    <dbReference type="NCBI Taxonomy" id="582"/>
    <lineage>
        <taxon>Bacteria</taxon>
        <taxon>Pseudomonadati</taxon>
        <taxon>Pseudomonadota</taxon>
        <taxon>Gammaproteobacteria</taxon>
        <taxon>Enterobacterales</taxon>
        <taxon>Morganellaceae</taxon>
        <taxon>Morganella</taxon>
    </lineage>
</organism>
<reference evidence="1 2" key="1">
    <citation type="submission" date="2015-02" db="EMBL/GenBank/DDBJ databases">
        <title>Whole genome shotgun sequencing of cultured foodborne pathogen.</title>
        <authorList>
            <person name="Timme R."/>
            <person name="Allard M.W."/>
            <person name="Strain E."/>
            <person name="Evans P.S."/>
            <person name="Brown E."/>
        </authorList>
    </citation>
    <scope>NUCLEOTIDE SEQUENCE [LARGE SCALE GENOMIC DNA]</scope>
    <source>
        <strain evidence="1 2">GCSL-TSO-24</strain>
    </source>
</reference>
<evidence type="ECO:0000313" key="2">
    <source>
        <dbReference type="Proteomes" id="UP000032582"/>
    </source>
</evidence>